<name>Q0FL71_SALBH</name>
<reference evidence="3 4" key="1">
    <citation type="journal article" date="2010" name="J. Bacteriol.">
        <title>Genome sequences of Pelagibaca bermudensis HTCC2601T and Maritimibacter alkaliphilus HTCC2654T, the type strains of two marine Roseobacter genera.</title>
        <authorList>
            <person name="Thrash J.C."/>
            <person name="Cho J.C."/>
            <person name="Ferriera S."/>
            <person name="Johnson J."/>
            <person name="Vergin K.L."/>
            <person name="Giovannoni S.J."/>
        </authorList>
    </citation>
    <scope>NUCLEOTIDE SEQUENCE [LARGE SCALE GENOMIC DNA]</scope>
    <source>
        <strain evidence="4">DSM 26914 / JCM 13377 / KCTC 12554 / HTCC2601</strain>
    </source>
</reference>
<evidence type="ECO:0000259" key="2">
    <source>
        <dbReference type="Pfam" id="PF13400"/>
    </source>
</evidence>
<keyword evidence="1" id="KW-0472">Membrane</keyword>
<proteinExistence type="predicted"/>
<dbReference type="STRING" id="314265.R2601_23570"/>
<evidence type="ECO:0000313" key="4">
    <source>
        <dbReference type="Proteomes" id="UP000006230"/>
    </source>
</evidence>
<keyword evidence="1" id="KW-0812">Transmembrane</keyword>
<dbReference type="EMBL" id="AATQ01000035">
    <property type="protein sequence ID" value="EAU44894.1"/>
    <property type="molecule type" value="Genomic_DNA"/>
</dbReference>
<accession>Q0FL71</accession>
<dbReference type="HOGENOM" id="CLU_553045_0_0_5"/>
<keyword evidence="1" id="KW-1133">Transmembrane helix</keyword>
<dbReference type="Proteomes" id="UP000006230">
    <property type="component" value="Unassembled WGS sequence"/>
</dbReference>
<dbReference type="Pfam" id="PF13400">
    <property type="entry name" value="Tad"/>
    <property type="match status" value="1"/>
</dbReference>
<evidence type="ECO:0000313" key="3">
    <source>
        <dbReference type="EMBL" id="EAU44894.1"/>
    </source>
</evidence>
<feature type="transmembrane region" description="Helical" evidence="1">
    <location>
        <begin position="12"/>
        <end position="33"/>
    </location>
</feature>
<dbReference type="OrthoDB" id="7862266at2"/>
<keyword evidence="4" id="KW-1185">Reference proteome</keyword>
<protein>
    <recommendedName>
        <fullName evidence="2">Putative Flp pilus-assembly TadG-like N-terminal domain-containing protein</fullName>
    </recommendedName>
</protein>
<evidence type="ECO:0000256" key="1">
    <source>
        <dbReference type="SAM" id="Phobius"/>
    </source>
</evidence>
<gene>
    <name evidence="3" type="ORF">R2601_23570</name>
</gene>
<comment type="caution">
    <text evidence="3">The sequence shown here is derived from an EMBL/GenBank/DDBJ whole genome shotgun (WGS) entry which is preliminary data.</text>
</comment>
<dbReference type="AlphaFoldDB" id="Q0FL71"/>
<dbReference type="RefSeq" id="WP_007800020.1">
    <property type="nucleotide sequence ID" value="NZ_DS022276.1"/>
</dbReference>
<feature type="domain" description="Putative Flp pilus-assembly TadG-like N-terminal" evidence="2">
    <location>
        <begin position="7"/>
        <end position="53"/>
    </location>
</feature>
<sequence>MLRDESGSVTAATAVLLPGILIGMAMLFDLLWLNNHRSHLQAQADMAALEAARYTGERPSAVRQARVSVAVNDSFRAERLASRQIELGRWQDGSFSDMDASDPRRPNAARVTVRSEAKTNLTALLRRGFDAPFERKAVARAQERVSFTLSNCLASLDLFQGALRPLLGSAADLLCSDGALSLRADLLLETLALDLEAPLTYGDVLDAEIGLARLWALALGADVPAPPGTIRLGDALQLDEANRGLLLGAGLPAGRVSRADLIFASLELLDNHLIDLNFEADLGPFARIPVSLTVLEPRRIVLDAEPGSAEAYAETAQIRLGVDGLNLLGLVELDLALELAQASAQLGTGGSVCRPVGPHPAAAFTPVEAGLATLDIGLSALGLTVRDRIPLVQSGAQTLSFSAEDVRDGVSKSLSPRLEGALDQASRNATELLGQIDPTDLSGLAGGLLAAASSLTAPLEAALASVVHDFVGLAIAPASLTVLEGTCKVRLVQ</sequence>
<dbReference type="InterPro" id="IPR028087">
    <property type="entry name" value="Tad_N"/>
</dbReference>
<organism evidence="3 4">
    <name type="scientific">Salipiger bermudensis (strain DSM 26914 / JCM 13377 / KCTC 12554 / HTCC2601)</name>
    <name type="common">Pelagibaca bermudensis</name>
    <dbReference type="NCBI Taxonomy" id="314265"/>
    <lineage>
        <taxon>Bacteria</taxon>
        <taxon>Pseudomonadati</taxon>
        <taxon>Pseudomonadota</taxon>
        <taxon>Alphaproteobacteria</taxon>
        <taxon>Rhodobacterales</taxon>
        <taxon>Roseobacteraceae</taxon>
        <taxon>Salipiger</taxon>
    </lineage>
</organism>